<evidence type="ECO:0000256" key="5">
    <source>
        <dbReference type="SAM" id="Phobius"/>
    </source>
</evidence>
<keyword evidence="3 5" id="KW-1133">Transmembrane helix</keyword>
<dbReference type="PANTHER" id="PTHR43427">
    <property type="entry name" value="CHLORIDE CHANNEL PROTEIN CLC-E"/>
    <property type="match status" value="1"/>
</dbReference>
<evidence type="ECO:0000313" key="6">
    <source>
        <dbReference type="EMBL" id="NQE37831.1"/>
    </source>
</evidence>
<feature type="transmembrane region" description="Helical" evidence="5">
    <location>
        <begin position="220"/>
        <end position="240"/>
    </location>
</feature>
<dbReference type="InterPro" id="IPR050368">
    <property type="entry name" value="ClC-type_chloride_channel"/>
</dbReference>
<feature type="transmembrane region" description="Helical" evidence="5">
    <location>
        <begin position="293"/>
        <end position="310"/>
    </location>
</feature>
<dbReference type="Proteomes" id="UP000702425">
    <property type="component" value="Unassembled WGS sequence"/>
</dbReference>
<evidence type="ECO:0000256" key="2">
    <source>
        <dbReference type="ARBA" id="ARBA00022692"/>
    </source>
</evidence>
<organism evidence="6 7">
    <name type="scientific">Microcoleus asticus IPMA8</name>
    <dbReference type="NCBI Taxonomy" id="2563858"/>
    <lineage>
        <taxon>Bacteria</taxon>
        <taxon>Bacillati</taxon>
        <taxon>Cyanobacteriota</taxon>
        <taxon>Cyanophyceae</taxon>
        <taxon>Oscillatoriophycideae</taxon>
        <taxon>Oscillatoriales</taxon>
        <taxon>Microcoleaceae</taxon>
        <taxon>Microcoleus</taxon>
        <taxon>Microcoleus asticus</taxon>
    </lineage>
</organism>
<dbReference type="PANTHER" id="PTHR43427:SF12">
    <property type="entry name" value="CHLORIDE TRANSPORTER"/>
    <property type="match status" value="1"/>
</dbReference>
<dbReference type="Pfam" id="PF00654">
    <property type="entry name" value="Voltage_CLC"/>
    <property type="match status" value="1"/>
</dbReference>
<keyword evidence="2 5" id="KW-0812">Transmembrane</keyword>
<evidence type="ECO:0000313" key="7">
    <source>
        <dbReference type="Proteomes" id="UP000702425"/>
    </source>
</evidence>
<evidence type="ECO:0000256" key="1">
    <source>
        <dbReference type="ARBA" id="ARBA00004141"/>
    </source>
</evidence>
<comment type="caution">
    <text evidence="6">The sequence shown here is derived from an EMBL/GenBank/DDBJ whole genome shotgun (WGS) entry which is preliminary data.</text>
</comment>
<feature type="transmembrane region" description="Helical" evidence="5">
    <location>
        <begin position="12"/>
        <end position="36"/>
    </location>
</feature>
<dbReference type="InterPro" id="IPR001807">
    <property type="entry name" value="ClC"/>
</dbReference>
<feature type="transmembrane region" description="Helical" evidence="5">
    <location>
        <begin position="370"/>
        <end position="390"/>
    </location>
</feature>
<comment type="subcellular location">
    <subcellularLocation>
        <location evidence="1">Membrane</location>
        <topology evidence="1">Multi-pass membrane protein</topology>
    </subcellularLocation>
</comment>
<evidence type="ECO:0000256" key="4">
    <source>
        <dbReference type="ARBA" id="ARBA00023136"/>
    </source>
</evidence>
<protein>
    <submittedName>
        <fullName evidence="6">Chloride/fluoride channel protein</fullName>
    </submittedName>
</protein>
<feature type="transmembrane region" description="Helical" evidence="5">
    <location>
        <begin position="252"/>
        <end position="273"/>
    </location>
</feature>
<feature type="transmembrane region" description="Helical" evidence="5">
    <location>
        <begin position="48"/>
        <end position="67"/>
    </location>
</feature>
<keyword evidence="7" id="KW-1185">Reference proteome</keyword>
<dbReference type="Gene3D" id="1.10.3080.10">
    <property type="entry name" value="Clc chloride channel"/>
    <property type="match status" value="1"/>
</dbReference>
<dbReference type="InterPro" id="IPR014743">
    <property type="entry name" value="Cl-channel_core"/>
</dbReference>
<feature type="transmembrane region" description="Helical" evidence="5">
    <location>
        <begin position="178"/>
        <end position="200"/>
    </location>
</feature>
<dbReference type="EMBL" id="SRRZ01000155">
    <property type="protein sequence ID" value="NQE37831.1"/>
    <property type="molecule type" value="Genomic_DNA"/>
</dbReference>
<reference evidence="6 7" key="1">
    <citation type="journal article" date="2020" name="Sci. Rep.">
        <title>A novel cyanobacterial geosmin producer, revising GeoA distribution and dispersion patterns in Bacteria.</title>
        <authorList>
            <person name="Churro C."/>
            <person name="Semedo-Aguiar A.P."/>
            <person name="Silva A.D."/>
            <person name="Pereira-Leal J.B."/>
            <person name="Leite R.B."/>
        </authorList>
    </citation>
    <scope>NUCLEOTIDE SEQUENCE [LARGE SCALE GENOMIC DNA]</scope>
    <source>
        <strain evidence="6 7">IPMA8</strain>
    </source>
</reference>
<sequence>MKRNPVNLTRPVLLWAMLGIICGLFAASYWIFLSYIMLGFEYFSGPSLLIIMPLAGLLVGLIIHWLGNPGEIGLIIDNIHLNGGRLPMNENPSMILSSLISIASGGSAGPEAPMVQVTGSIGTWLADRFQLRGEALRTLSIAGMASGFTVLFGAPLGGTFFALEILHHQNVVEYFEAILPAVVASCASYTIFVAITQLGIGPTWHFPQYNVDSLYDFGAAIAYGIVGALMGWFFIAVFRSIGRLFDSIPSPIYVRTTLAGLGLGVLSALFPLTRFFGEHQIEKIVEGNFPLEFLLTLVIAKVFAISTTVNGAWRGGIIIPLFFIGACLGKAIAIVNPASNETLAMICVMAALNSTVTRTPISTTLLLAKLTGFSTFTPILFASLVGFFLAPRSPFISSQHKVD</sequence>
<dbReference type="CDD" id="cd00400">
    <property type="entry name" value="Voltage_gated_ClC"/>
    <property type="match status" value="1"/>
</dbReference>
<gene>
    <name evidence="6" type="primary">eriC</name>
    <name evidence="6" type="ORF">E5S67_05612</name>
</gene>
<proteinExistence type="predicted"/>
<dbReference type="RefSeq" id="WP_172192184.1">
    <property type="nucleotide sequence ID" value="NZ_CAWPPK010000063.1"/>
</dbReference>
<name>A0ABX2D5P8_9CYAN</name>
<dbReference type="PRINTS" id="PR00762">
    <property type="entry name" value="CLCHANNEL"/>
</dbReference>
<accession>A0ABX2D5P8</accession>
<evidence type="ECO:0000256" key="3">
    <source>
        <dbReference type="ARBA" id="ARBA00022989"/>
    </source>
</evidence>
<feature type="transmembrane region" description="Helical" evidence="5">
    <location>
        <begin position="317"/>
        <end position="335"/>
    </location>
</feature>
<feature type="transmembrane region" description="Helical" evidence="5">
    <location>
        <begin position="141"/>
        <end position="166"/>
    </location>
</feature>
<dbReference type="SUPFAM" id="SSF81340">
    <property type="entry name" value="Clc chloride channel"/>
    <property type="match status" value="1"/>
</dbReference>
<keyword evidence="4 5" id="KW-0472">Membrane</keyword>